<feature type="region of interest" description="Disordered" evidence="2">
    <location>
        <begin position="106"/>
        <end position="171"/>
    </location>
</feature>
<gene>
    <name evidence="4" type="ORF">HERI1096_LOCUS8175</name>
</gene>
<feature type="compositionally biased region" description="Basic and acidic residues" evidence="2">
    <location>
        <begin position="106"/>
        <end position="153"/>
    </location>
</feature>
<evidence type="ECO:0000313" key="4">
    <source>
        <dbReference type="EMBL" id="CAE0107516.1"/>
    </source>
</evidence>
<organism evidence="4">
    <name type="scientific">Haptolina ericina</name>
    <dbReference type="NCBI Taxonomy" id="156174"/>
    <lineage>
        <taxon>Eukaryota</taxon>
        <taxon>Haptista</taxon>
        <taxon>Haptophyta</taxon>
        <taxon>Prymnesiophyceae</taxon>
        <taxon>Prymnesiales</taxon>
        <taxon>Prymnesiaceae</taxon>
        <taxon>Haptolina</taxon>
    </lineage>
</organism>
<name>A0A7S3AKH9_9EUKA</name>
<dbReference type="InterPro" id="IPR029006">
    <property type="entry name" value="ADF-H/Gelsolin-like_dom_sf"/>
</dbReference>
<evidence type="ECO:0000256" key="2">
    <source>
        <dbReference type="SAM" id="MobiDB-lite"/>
    </source>
</evidence>
<dbReference type="PANTHER" id="PTHR11249:SF2">
    <property type="entry name" value="GLIA MATURATION FACTOR"/>
    <property type="match status" value="1"/>
</dbReference>
<feature type="compositionally biased region" description="Low complexity" evidence="2">
    <location>
        <begin position="9"/>
        <end position="19"/>
    </location>
</feature>
<dbReference type="AlphaFoldDB" id="A0A7S3AKH9"/>
<dbReference type="SUPFAM" id="SSF55753">
    <property type="entry name" value="Actin depolymerizing proteins"/>
    <property type="match status" value="1"/>
</dbReference>
<reference evidence="4" key="1">
    <citation type="submission" date="2021-01" db="EMBL/GenBank/DDBJ databases">
        <authorList>
            <person name="Corre E."/>
            <person name="Pelletier E."/>
            <person name="Niang G."/>
            <person name="Scheremetjew M."/>
            <person name="Finn R."/>
            <person name="Kale V."/>
            <person name="Holt S."/>
            <person name="Cochrane G."/>
            <person name="Meng A."/>
            <person name="Brown T."/>
            <person name="Cohen L."/>
        </authorList>
    </citation>
    <scope>NUCLEOTIDE SEQUENCE</scope>
    <source>
        <strain evidence="4">CCMP281</strain>
    </source>
</reference>
<dbReference type="PANTHER" id="PTHR11249">
    <property type="entry name" value="GLIAL FACTOR NATURATION FACTOR"/>
    <property type="match status" value="1"/>
</dbReference>
<dbReference type="EMBL" id="HBHX01014608">
    <property type="protein sequence ID" value="CAE0107516.1"/>
    <property type="molecule type" value="Transcribed_RNA"/>
</dbReference>
<dbReference type="GO" id="GO:0071846">
    <property type="term" value="P:actin filament debranching"/>
    <property type="evidence" value="ECO:0007669"/>
    <property type="project" value="InterPro"/>
</dbReference>
<sequence>MEAEPATHAADPAPSQAARPPAPADPLPSKDAAPLEASRGRALTTSAPEVAPAPQLPPKSHSTTDALANGTKRMTLWEREAFDLSEGSIEAKREAKIAALDEARAKEAAEAEARMAEFKQQEKEREAAERERIAADQVAKKKREEEAEERQRQELQASEEAMASEQEKLNNERLRQEALRKQREAPPERIETEDFAYGLADGMGAKIKKFRQRGTGGDAFLIKIEHEHNELRIEEEFHGTTLEKLGEQLDTEPRYLLYIHKVAHRDGRVQFPISFIVYLPENIPVHLKVLYTRPIVTLCDTFKVNKHFPIDDPDDLDEEWLMKHLGM</sequence>
<accession>A0A7S3AKH9</accession>
<proteinExistence type="inferred from homology"/>
<feature type="domain" description="ADF-H" evidence="3">
    <location>
        <begin position="194"/>
        <end position="326"/>
    </location>
</feature>
<comment type="similarity">
    <text evidence="1">Belongs to the actin-binding proteins ADF family. GMF subfamily.</text>
</comment>
<evidence type="ECO:0000256" key="1">
    <source>
        <dbReference type="ARBA" id="ARBA00010055"/>
    </source>
</evidence>
<dbReference type="InterPro" id="IPR011171">
    <property type="entry name" value="GMF"/>
</dbReference>
<feature type="region of interest" description="Disordered" evidence="2">
    <location>
        <begin position="1"/>
        <end position="72"/>
    </location>
</feature>
<dbReference type="GO" id="GO:0034316">
    <property type="term" value="P:negative regulation of Arp2/3 complex-mediated actin nucleation"/>
    <property type="evidence" value="ECO:0007669"/>
    <property type="project" value="TreeGrafter"/>
</dbReference>
<dbReference type="Pfam" id="PF00241">
    <property type="entry name" value="Cofilin_ADF"/>
    <property type="match status" value="1"/>
</dbReference>
<dbReference type="GO" id="GO:0071933">
    <property type="term" value="F:Arp2/3 complex binding"/>
    <property type="evidence" value="ECO:0007669"/>
    <property type="project" value="InterPro"/>
</dbReference>
<evidence type="ECO:0000259" key="3">
    <source>
        <dbReference type="PROSITE" id="PS51263"/>
    </source>
</evidence>
<feature type="compositionally biased region" description="Low complexity" evidence="2">
    <location>
        <begin position="154"/>
        <end position="164"/>
    </location>
</feature>
<dbReference type="GO" id="GO:0030864">
    <property type="term" value="C:cortical actin cytoskeleton"/>
    <property type="evidence" value="ECO:0007669"/>
    <property type="project" value="TreeGrafter"/>
</dbReference>
<dbReference type="GO" id="GO:0003779">
    <property type="term" value="F:actin binding"/>
    <property type="evidence" value="ECO:0007669"/>
    <property type="project" value="InterPro"/>
</dbReference>
<dbReference type="Gene3D" id="3.40.20.10">
    <property type="entry name" value="Severin"/>
    <property type="match status" value="1"/>
</dbReference>
<protein>
    <recommendedName>
        <fullName evidence="3">ADF-H domain-containing protein</fullName>
    </recommendedName>
</protein>
<dbReference type="InterPro" id="IPR002108">
    <property type="entry name" value="ADF-H"/>
</dbReference>
<dbReference type="PROSITE" id="PS51263">
    <property type="entry name" value="ADF_H"/>
    <property type="match status" value="1"/>
</dbReference>